<evidence type="ECO:0000256" key="1">
    <source>
        <dbReference type="SAM" id="MobiDB-lite"/>
    </source>
</evidence>
<keyword evidence="3" id="KW-1185">Reference proteome</keyword>
<protein>
    <submittedName>
        <fullName evidence="2">Uncharacterized protein</fullName>
    </submittedName>
</protein>
<feature type="region of interest" description="Disordered" evidence="1">
    <location>
        <begin position="30"/>
        <end position="63"/>
    </location>
</feature>
<organism evidence="2 3">
    <name type="scientific">Eumeta variegata</name>
    <name type="common">Bagworm moth</name>
    <name type="synonym">Eumeta japonica</name>
    <dbReference type="NCBI Taxonomy" id="151549"/>
    <lineage>
        <taxon>Eukaryota</taxon>
        <taxon>Metazoa</taxon>
        <taxon>Ecdysozoa</taxon>
        <taxon>Arthropoda</taxon>
        <taxon>Hexapoda</taxon>
        <taxon>Insecta</taxon>
        <taxon>Pterygota</taxon>
        <taxon>Neoptera</taxon>
        <taxon>Endopterygota</taxon>
        <taxon>Lepidoptera</taxon>
        <taxon>Glossata</taxon>
        <taxon>Ditrysia</taxon>
        <taxon>Tineoidea</taxon>
        <taxon>Psychidae</taxon>
        <taxon>Oiketicinae</taxon>
        <taxon>Eumeta</taxon>
    </lineage>
</organism>
<sequence length="125" mass="13879">MDPLLDILLYDKNVHARRRAGRVSRCLFRKRRRTDTRECSERPHPPPGAQPPRARDPGTTRNRFKMPLLLFPPATSAFTCPYRPARLPRAGRPVRLPAPDGRAGRAPAAAALQSASVARILVVAV</sequence>
<evidence type="ECO:0000313" key="3">
    <source>
        <dbReference type="Proteomes" id="UP000299102"/>
    </source>
</evidence>
<reference evidence="2 3" key="1">
    <citation type="journal article" date="2019" name="Commun. Biol.">
        <title>The bagworm genome reveals a unique fibroin gene that provides high tensile strength.</title>
        <authorList>
            <person name="Kono N."/>
            <person name="Nakamura H."/>
            <person name="Ohtoshi R."/>
            <person name="Tomita M."/>
            <person name="Numata K."/>
            <person name="Arakawa K."/>
        </authorList>
    </citation>
    <scope>NUCLEOTIDE SEQUENCE [LARGE SCALE GENOMIC DNA]</scope>
</reference>
<gene>
    <name evidence="2" type="ORF">EVAR_83810_1</name>
</gene>
<feature type="compositionally biased region" description="Basic and acidic residues" evidence="1">
    <location>
        <begin position="35"/>
        <end position="44"/>
    </location>
</feature>
<evidence type="ECO:0000313" key="2">
    <source>
        <dbReference type="EMBL" id="GBP49861.1"/>
    </source>
</evidence>
<proteinExistence type="predicted"/>
<comment type="caution">
    <text evidence="2">The sequence shown here is derived from an EMBL/GenBank/DDBJ whole genome shotgun (WGS) entry which is preliminary data.</text>
</comment>
<accession>A0A4C1WFE6</accession>
<name>A0A4C1WFE6_EUMVA</name>
<dbReference type="Proteomes" id="UP000299102">
    <property type="component" value="Unassembled WGS sequence"/>
</dbReference>
<dbReference type="EMBL" id="BGZK01000553">
    <property type="protein sequence ID" value="GBP49861.1"/>
    <property type="molecule type" value="Genomic_DNA"/>
</dbReference>
<dbReference type="AlphaFoldDB" id="A0A4C1WFE6"/>